<dbReference type="Gene3D" id="1.10.510.10">
    <property type="entry name" value="Transferase(Phosphotransferase) domain 1"/>
    <property type="match status" value="1"/>
</dbReference>
<dbReference type="InterPro" id="IPR011009">
    <property type="entry name" value="Kinase-like_dom_sf"/>
</dbReference>
<dbReference type="AlphaFoldDB" id="A0A0C3PI11"/>
<gene>
    <name evidence="1" type="ORF">M404DRAFT_391933</name>
</gene>
<evidence type="ECO:0000313" key="2">
    <source>
        <dbReference type="Proteomes" id="UP000054217"/>
    </source>
</evidence>
<dbReference type="Proteomes" id="UP000054217">
    <property type="component" value="Unassembled WGS sequence"/>
</dbReference>
<name>A0A0C3PI11_PISTI</name>
<dbReference type="PANTHER" id="PTHR11909">
    <property type="entry name" value="CASEIN KINASE-RELATED"/>
    <property type="match status" value="1"/>
</dbReference>
<dbReference type="SUPFAM" id="SSF56112">
    <property type="entry name" value="Protein kinase-like (PK-like)"/>
    <property type="match status" value="1"/>
</dbReference>
<evidence type="ECO:0008006" key="3">
    <source>
        <dbReference type="Google" id="ProtNLM"/>
    </source>
</evidence>
<dbReference type="EMBL" id="KN831959">
    <property type="protein sequence ID" value="KIO07689.1"/>
    <property type="molecule type" value="Genomic_DNA"/>
</dbReference>
<proteinExistence type="predicted"/>
<sequence>MYIMCFVEVSFFLTRMYHAIDLSPRDDIESLAFIALFLLRGNFPWKPPPRLESRLRSQEIVRAVKSARSGPEFSACFLSEFGELLTYSRSLTFDQFPDHVALRSSFAILAGRSGFSLDNGPLDWTPCYPQTSNPIPDEPIVSAPDEDMDGDCDDDLEEDSYYGTDVDIWDRRGERDKDVTLPLDSTTPLIEEVERD</sequence>
<reference evidence="1 2" key="1">
    <citation type="submission" date="2014-04" db="EMBL/GenBank/DDBJ databases">
        <authorList>
            <consortium name="DOE Joint Genome Institute"/>
            <person name="Kuo A."/>
            <person name="Kohler A."/>
            <person name="Costa M.D."/>
            <person name="Nagy L.G."/>
            <person name="Floudas D."/>
            <person name="Copeland A."/>
            <person name="Barry K.W."/>
            <person name="Cichocki N."/>
            <person name="Veneault-Fourrey C."/>
            <person name="LaButti K."/>
            <person name="Lindquist E.A."/>
            <person name="Lipzen A."/>
            <person name="Lundell T."/>
            <person name="Morin E."/>
            <person name="Murat C."/>
            <person name="Sun H."/>
            <person name="Tunlid A."/>
            <person name="Henrissat B."/>
            <person name="Grigoriev I.V."/>
            <person name="Hibbett D.S."/>
            <person name="Martin F."/>
            <person name="Nordberg H.P."/>
            <person name="Cantor M.N."/>
            <person name="Hua S.X."/>
        </authorList>
    </citation>
    <scope>NUCLEOTIDE SEQUENCE [LARGE SCALE GENOMIC DNA]</scope>
    <source>
        <strain evidence="1 2">Marx 270</strain>
    </source>
</reference>
<dbReference type="OrthoDB" id="6511923at2759"/>
<dbReference type="InParanoid" id="A0A0C3PI11"/>
<organism evidence="1 2">
    <name type="scientific">Pisolithus tinctorius Marx 270</name>
    <dbReference type="NCBI Taxonomy" id="870435"/>
    <lineage>
        <taxon>Eukaryota</taxon>
        <taxon>Fungi</taxon>
        <taxon>Dikarya</taxon>
        <taxon>Basidiomycota</taxon>
        <taxon>Agaricomycotina</taxon>
        <taxon>Agaricomycetes</taxon>
        <taxon>Agaricomycetidae</taxon>
        <taxon>Boletales</taxon>
        <taxon>Sclerodermatineae</taxon>
        <taxon>Pisolithaceae</taxon>
        <taxon>Pisolithus</taxon>
    </lineage>
</organism>
<keyword evidence="2" id="KW-1185">Reference proteome</keyword>
<protein>
    <recommendedName>
        <fullName evidence="3">Non-specific serine/threonine protein kinase</fullName>
    </recommendedName>
</protein>
<accession>A0A0C3PI11</accession>
<dbReference type="InterPro" id="IPR050235">
    <property type="entry name" value="CK1_Ser-Thr_kinase"/>
</dbReference>
<dbReference type="STRING" id="870435.A0A0C3PI11"/>
<dbReference type="HOGENOM" id="CLU_1390743_0_0_1"/>
<evidence type="ECO:0000313" key="1">
    <source>
        <dbReference type="EMBL" id="KIO07689.1"/>
    </source>
</evidence>
<reference evidence="2" key="2">
    <citation type="submission" date="2015-01" db="EMBL/GenBank/DDBJ databases">
        <title>Evolutionary Origins and Diversification of the Mycorrhizal Mutualists.</title>
        <authorList>
            <consortium name="DOE Joint Genome Institute"/>
            <consortium name="Mycorrhizal Genomics Consortium"/>
            <person name="Kohler A."/>
            <person name="Kuo A."/>
            <person name="Nagy L.G."/>
            <person name="Floudas D."/>
            <person name="Copeland A."/>
            <person name="Barry K.W."/>
            <person name="Cichocki N."/>
            <person name="Veneault-Fourrey C."/>
            <person name="LaButti K."/>
            <person name="Lindquist E.A."/>
            <person name="Lipzen A."/>
            <person name="Lundell T."/>
            <person name="Morin E."/>
            <person name="Murat C."/>
            <person name="Riley R."/>
            <person name="Ohm R."/>
            <person name="Sun H."/>
            <person name="Tunlid A."/>
            <person name="Henrissat B."/>
            <person name="Grigoriev I.V."/>
            <person name="Hibbett D.S."/>
            <person name="Martin F."/>
        </authorList>
    </citation>
    <scope>NUCLEOTIDE SEQUENCE [LARGE SCALE GENOMIC DNA]</scope>
    <source>
        <strain evidence="2">Marx 270</strain>
    </source>
</reference>